<sequence length="43" mass="4222">MVGGACQAVSLLAAQGASLAIGAAYVLADQLARTSHIEDALHG</sequence>
<evidence type="ECO:0000313" key="2">
    <source>
        <dbReference type="Proteomes" id="UP001212326"/>
    </source>
</evidence>
<evidence type="ECO:0000313" key="1">
    <source>
        <dbReference type="EMBL" id="WBO69501.1"/>
    </source>
</evidence>
<dbReference type="Gene3D" id="3.50.50.60">
    <property type="entry name" value="FAD/NAD(P)-binding domain"/>
    <property type="match status" value="1"/>
</dbReference>
<keyword evidence="2" id="KW-1185">Reference proteome</keyword>
<name>A0ABY7PFU2_9ACTN</name>
<dbReference type="EMBL" id="CP115300">
    <property type="protein sequence ID" value="WBO69501.1"/>
    <property type="molecule type" value="Genomic_DNA"/>
</dbReference>
<reference evidence="1 2" key="1">
    <citation type="submission" date="2022-12" db="EMBL/GenBank/DDBJ databases">
        <authorList>
            <person name="Mo P."/>
        </authorList>
    </citation>
    <scope>NUCLEOTIDE SEQUENCE [LARGE SCALE GENOMIC DNA]</scope>
    <source>
        <strain evidence="1 2">HUAS 2-6</strain>
    </source>
</reference>
<organism evidence="1 2">
    <name type="scientific">Streptomyces camelliae</name>
    <dbReference type="NCBI Taxonomy" id="3004093"/>
    <lineage>
        <taxon>Bacteria</taxon>
        <taxon>Bacillati</taxon>
        <taxon>Actinomycetota</taxon>
        <taxon>Actinomycetes</taxon>
        <taxon>Kitasatosporales</taxon>
        <taxon>Streptomycetaceae</taxon>
        <taxon>Streptomyces</taxon>
    </lineage>
</organism>
<proteinExistence type="predicted"/>
<dbReference type="InterPro" id="IPR036188">
    <property type="entry name" value="FAD/NAD-bd_sf"/>
</dbReference>
<accession>A0ABY7PFU2</accession>
<dbReference type="Proteomes" id="UP001212326">
    <property type="component" value="Chromosome"/>
</dbReference>
<protein>
    <submittedName>
        <fullName evidence="1">Uncharacterized protein</fullName>
    </submittedName>
</protein>
<gene>
    <name evidence="1" type="ORF">O1G22_42020</name>
</gene>